<name>A0A2M9ZAB9_9LEPT</name>
<feature type="transmembrane region" description="Helical" evidence="1">
    <location>
        <begin position="21"/>
        <end position="42"/>
    </location>
</feature>
<reference evidence="2 3" key="1">
    <citation type="submission" date="2017-07" db="EMBL/GenBank/DDBJ databases">
        <title>Leptospira spp. isolated from tropical soils.</title>
        <authorList>
            <person name="Thibeaux R."/>
            <person name="Iraola G."/>
            <person name="Ferres I."/>
            <person name="Bierque E."/>
            <person name="Girault D."/>
            <person name="Soupe-Gilbert M.-E."/>
            <person name="Picardeau M."/>
            <person name="Goarant C."/>
        </authorList>
    </citation>
    <scope>NUCLEOTIDE SEQUENCE [LARGE SCALE GENOMIC DNA]</scope>
    <source>
        <strain evidence="2 3">FH2-C-A2</strain>
    </source>
</reference>
<keyword evidence="1" id="KW-0472">Membrane</keyword>
<organism evidence="2 3">
    <name type="scientific">Leptospira wolffii</name>
    <dbReference type="NCBI Taxonomy" id="409998"/>
    <lineage>
        <taxon>Bacteria</taxon>
        <taxon>Pseudomonadati</taxon>
        <taxon>Spirochaetota</taxon>
        <taxon>Spirochaetia</taxon>
        <taxon>Leptospirales</taxon>
        <taxon>Leptospiraceae</taxon>
        <taxon>Leptospira</taxon>
    </lineage>
</organism>
<protein>
    <recommendedName>
        <fullName evidence="4">Fibronectin type-III domain-containing protein</fullName>
    </recommendedName>
</protein>
<dbReference type="SUPFAM" id="SSF49265">
    <property type="entry name" value="Fibronectin type III"/>
    <property type="match status" value="1"/>
</dbReference>
<evidence type="ECO:0000313" key="3">
    <source>
        <dbReference type="Proteomes" id="UP000231912"/>
    </source>
</evidence>
<evidence type="ECO:0000313" key="2">
    <source>
        <dbReference type="EMBL" id="PJZ65334.1"/>
    </source>
</evidence>
<dbReference type="Gene3D" id="2.60.40.10">
    <property type="entry name" value="Immunoglobulins"/>
    <property type="match status" value="2"/>
</dbReference>
<dbReference type="Proteomes" id="UP000231912">
    <property type="component" value="Unassembled WGS sequence"/>
</dbReference>
<dbReference type="Gene3D" id="3.10.100.10">
    <property type="entry name" value="Mannose-Binding Protein A, subunit A"/>
    <property type="match status" value="1"/>
</dbReference>
<dbReference type="InterPro" id="IPR016186">
    <property type="entry name" value="C-type_lectin-like/link_sf"/>
</dbReference>
<keyword evidence="1" id="KW-0812">Transmembrane</keyword>
<evidence type="ECO:0008006" key="4">
    <source>
        <dbReference type="Google" id="ProtNLM"/>
    </source>
</evidence>
<dbReference type="EMBL" id="NPDT01000005">
    <property type="protein sequence ID" value="PJZ65334.1"/>
    <property type="molecule type" value="Genomic_DNA"/>
</dbReference>
<comment type="caution">
    <text evidence="2">The sequence shown here is derived from an EMBL/GenBank/DDBJ whole genome shotgun (WGS) entry which is preliminary data.</text>
</comment>
<dbReference type="AlphaFoldDB" id="A0A2M9ZAB9"/>
<proteinExistence type="predicted"/>
<accession>A0A2M9ZAB9</accession>
<evidence type="ECO:0000256" key="1">
    <source>
        <dbReference type="SAM" id="Phobius"/>
    </source>
</evidence>
<sequence>MKIMQIESQNLSSDISLFGRIVWKHIASIRPFLIVLLFTLFFQNCFLNPIFKPFVFPEKEAQNFSFLSYLFGGGGSSQGGSGTTPVIPAGGPLPGGGGSVGATSGGYSSQSGATVNLSWAAATDDTTSADSLVYQVYYSTNSQDIYVNTAEALTSGGASTYGEPGANMTSASISGLAASTTYYFNILVRDQDQTASIYNGRSILTEGPDTVQPVPGNNGAFTAVVGSPFANKYPVTLTWTAATDNVTSQANLVYEIYYDIDNNNNFGTIASIRANGIQAMAPTANVTQYTVFNLSANAMYMFVILVSDEAGNTWLYSNSWLNYARTPYASFIFDSLVTVRGDIGNNRATANSACISRKNAMNKIAYPWKSLCNAMSLISLPDGTWINGYISNAQQTPGAPILGTEGLLIANNMIELLGGNLQNSIRSALPEYSSASGWWSFSGSNGSYDSTSNCSGGTSNAPFDFGSYGDPDSTDYHWMSNATDNCDIPKAVLCICL</sequence>
<dbReference type="InterPro" id="IPR013783">
    <property type="entry name" value="Ig-like_fold"/>
</dbReference>
<keyword evidence="1" id="KW-1133">Transmembrane helix</keyword>
<dbReference type="InterPro" id="IPR036116">
    <property type="entry name" value="FN3_sf"/>
</dbReference>
<gene>
    <name evidence="2" type="ORF">CH371_13125</name>
</gene>